<dbReference type="InterPro" id="IPR000172">
    <property type="entry name" value="GMC_OxRdtase_N"/>
</dbReference>
<dbReference type="OMA" id="YGTQHLS"/>
<name>A0A8B8I0B1_VANTA</name>
<dbReference type="InterPro" id="IPR012132">
    <property type="entry name" value="GMC_OxRdtase"/>
</dbReference>
<evidence type="ECO:0000256" key="3">
    <source>
        <dbReference type="ARBA" id="ARBA00022630"/>
    </source>
</evidence>
<dbReference type="Gene3D" id="3.50.50.60">
    <property type="entry name" value="FAD/NAD(P)-binding domain"/>
    <property type="match status" value="1"/>
</dbReference>
<evidence type="ECO:0000313" key="10">
    <source>
        <dbReference type="RefSeq" id="XP_026489496.2"/>
    </source>
</evidence>
<dbReference type="PANTHER" id="PTHR11552">
    <property type="entry name" value="GLUCOSE-METHANOL-CHOLINE GMC OXIDOREDUCTASE"/>
    <property type="match status" value="1"/>
</dbReference>
<evidence type="ECO:0000256" key="2">
    <source>
        <dbReference type="ARBA" id="ARBA00010790"/>
    </source>
</evidence>
<dbReference type="SUPFAM" id="SSF51905">
    <property type="entry name" value="FAD/NAD(P)-binding domain"/>
    <property type="match status" value="1"/>
</dbReference>
<feature type="domain" description="Glucose-methanol-choline oxidoreductase N-terminal" evidence="7">
    <location>
        <begin position="126"/>
        <end position="149"/>
    </location>
</feature>
<gene>
    <name evidence="10" type="primary">LOC113395962</name>
</gene>
<evidence type="ECO:0000256" key="1">
    <source>
        <dbReference type="ARBA" id="ARBA00001974"/>
    </source>
</evidence>
<organism evidence="9 10">
    <name type="scientific">Vanessa tameamea</name>
    <name type="common">Kamehameha butterfly</name>
    <dbReference type="NCBI Taxonomy" id="334116"/>
    <lineage>
        <taxon>Eukaryota</taxon>
        <taxon>Metazoa</taxon>
        <taxon>Ecdysozoa</taxon>
        <taxon>Arthropoda</taxon>
        <taxon>Hexapoda</taxon>
        <taxon>Insecta</taxon>
        <taxon>Pterygota</taxon>
        <taxon>Neoptera</taxon>
        <taxon>Endopterygota</taxon>
        <taxon>Lepidoptera</taxon>
        <taxon>Glossata</taxon>
        <taxon>Ditrysia</taxon>
        <taxon>Papilionoidea</taxon>
        <taxon>Nymphalidae</taxon>
        <taxon>Nymphalinae</taxon>
        <taxon>Vanessa</taxon>
    </lineage>
</organism>
<dbReference type="Pfam" id="PF05199">
    <property type="entry name" value="GMC_oxred_C"/>
    <property type="match status" value="1"/>
</dbReference>
<dbReference type="GO" id="GO:0050660">
    <property type="term" value="F:flavin adenine dinucleotide binding"/>
    <property type="evidence" value="ECO:0007669"/>
    <property type="project" value="InterPro"/>
</dbReference>
<evidence type="ECO:0000256" key="6">
    <source>
        <dbReference type="SAM" id="Phobius"/>
    </source>
</evidence>
<dbReference type="Proteomes" id="UP001652626">
    <property type="component" value="Chromosome 10"/>
</dbReference>
<dbReference type="OrthoDB" id="269227at2759"/>
<sequence length="608" mass="68242">MWYLWGHFQVIILLPVINFIQIAIIVITTLLFPQNYPENANVSDGQSFDFVIVGGGSAGCVIANRLTEANTNVLLIEAGDDPPYITEIPGISVLLGSSFPDWNYYTDNDGSSGSAHKMHKLHAIQGKMLGGSSNVNYMYYIRGNEKDYENWAERGNLGWDWRTVTEYLEKSICHIANNDANSINEPRGCLGISQPLWKQETEAYLNAFKENGHDILEDFNQLGFSTPSFTIYNRRRQSTAFTFIKPIMKRKNLYLLKNTMATKIILDRNKKAIGVEVKYNGVMKKIYAKKEIIISAGSLNSPKLLMLSGIGEKEHLEKIGIETIVNLPNVGVNLQDHMLVPIILSGGNNSTFLIDNFNALKHADKFPVATVMGFMALDKNQKYPDYQVTAFPISSGSLLPALMCSEIFDWNNEICIAIANSTTQRDILYTLVSFLHPKSSGKVRLKSKKPEDEPIISTGYFSNEDDLEKFAKCVEDFTRVTSSTYFKQIKSEVIDLNVKECKHIDFGSQKYWECYVFNLAASQFHFSGTCAMGPEGVGVVDERLRVRGVKGLRVVDASIMPSIVSGNTYASVIMIAEKASDMIKIDNKLMTTKYNVFEDKISRENSYI</sequence>
<keyword evidence="6" id="KW-0472">Membrane</keyword>
<dbReference type="GeneID" id="113395962"/>
<dbReference type="InterPro" id="IPR036188">
    <property type="entry name" value="FAD/NAD-bd_sf"/>
</dbReference>
<keyword evidence="3 5" id="KW-0285">Flavoprotein</keyword>
<dbReference type="Gene3D" id="3.30.560.10">
    <property type="entry name" value="Glucose Oxidase, domain 3"/>
    <property type="match status" value="1"/>
</dbReference>
<dbReference type="PROSITE" id="PS00624">
    <property type="entry name" value="GMC_OXRED_2"/>
    <property type="match status" value="1"/>
</dbReference>
<dbReference type="SUPFAM" id="SSF54373">
    <property type="entry name" value="FAD-linked reductases, C-terminal domain"/>
    <property type="match status" value="1"/>
</dbReference>
<feature type="domain" description="Glucose-methanol-choline oxidoreductase N-terminal" evidence="8">
    <location>
        <begin position="297"/>
        <end position="311"/>
    </location>
</feature>
<evidence type="ECO:0000259" key="8">
    <source>
        <dbReference type="PROSITE" id="PS00624"/>
    </source>
</evidence>
<dbReference type="PIRSF" id="PIRSF000137">
    <property type="entry name" value="Alcohol_oxidase"/>
    <property type="match status" value="1"/>
</dbReference>
<reference evidence="10" key="1">
    <citation type="submission" date="2025-08" db="UniProtKB">
        <authorList>
            <consortium name="RefSeq"/>
        </authorList>
    </citation>
    <scope>IDENTIFICATION</scope>
    <source>
        <tissue evidence="10">Whole body</tissue>
    </source>
</reference>
<dbReference type="GO" id="GO:0016614">
    <property type="term" value="F:oxidoreductase activity, acting on CH-OH group of donors"/>
    <property type="evidence" value="ECO:0007669"/>
    <property type="project" value="InterPro"/>
</dbReference>
<keyword evidence="9" id="KW-1185">Reference proteome</keyword>
<feature type="transmembrane region" description="Helical" evidence="6">
    <location>
        <begin position="12"/>
        <end position="32"/>
    </location>
</feature>
<proteinExistence type="inferred from homology"/>
<dbReference type="Pfam" id="PF00732">
    <property type="entry name" value="GMC_oxred_N"/>
    <property type="match status" value="1"/>
</dbReference>
<accession>A0A8B8I0B1</accession>
<dbReference type="PANTHER" id="PTHR11552:SF147">
    <property type="entry name" value="CHOLINE DEHYDROGENASE, MITOCHONDRIAL"/>
    <property type="match status" value="1"/>
</dbReference>
<keyword evidence="6" id="KW-1133">Transmembrane helix</keyword>
<evidence type="ECO:0000259" key="7">
    <source>
        <dbReference type="PROSITE" id="PS00623"/>
    </source>
</evidence>
<dbReference type="RefSeq" id="XP_026489496.2">
    <property type="nucleotide sequence ID" value="XM_026633711.2"/>
</dbReference>
<dbReference type="InterPro" id="IPR007867">
    <property type="entry name" value="GMC_OxRtase_C"/>
</dbReference>
<evidence type="ECO:0000256" key="4">
    <source>
        <dbReference type="ARBA" id="ARBA00022827"/>
    </source>
</evidence>
<protein>
    <submittedName>
        <fullName evidence="10">Ecdysone oxidase-like</fullName>
    </submittedName>
</protein>
<dbReference type="PROSITE" id="PS00623">
    <property type="entry name" value="GMC_OXRED_1"/>
    <property type="match status" value="1"/>
</dbReference>
<dbReference type="AlphaFoldDB" id="A0A8B8I0B1"/>
<keyword evidence="4 5" id="KW-0274">FAD</keyword>
<comment type="similarity">
    <text evidence="2 5">Belongs to the GMC oxidoreductase family.</text>
</comment>
<comment type="cofactor">
    <cofactor evidence="1">
        <name>FAD</name>
        <dbReference type="ChEBI" id="CHEBI:57692"/>
    </cofactor>
</comment>
<evidence type="ECO:0000256" key="5">
    <source>
        <dbReference type="RuleBase" id="RU003968"/>
    </source>
</evidence>
<keyword evidence="6" id="KW-0812">Transmembrane</keyword>
<evidence type="ECO:0000313" key="9">
    <source>
        <dbReference type="Proteomes" id="UP001652626"/>
    </source>
</evidence>